<gene>
    <name evidence="9" type="ORF">WJX81_007969</name>
</gene>
<protein>
    <submittedName>
        <fullName evidence="9">Uncharacterized protein</fullName>
    </submittedName>
</protein>
<organism evidence="9 10">
    <name type="scientific">Elliptochloris bilobata</name>
    <dbReference type="NCBI Taxonomy" id="381761"/>
    <lineage>
        <taxon>Eukaryota</taxon>
        <taxon>Viridiplantae</taxon>
        <taxon>Chlorophyta</taxon>
        <taxon>core chlorophytes</taxon>
        <taxon>Trebouxiophyceae</taxon>
        <taxon>Trebouxiophyceae incertae sedis</taxon>
        <taxon>Elliptochloris clade</taxon>
        <taxon>Elliptochloris</taxon>
    </lineage>
</organism>
<feature type="compositionally biased region" description="Basic and acidic residues" evidence="6">
    <location>
        <begin position="521"/>
        <end position="530"/>
    </location>
</feature>
<dbReference type="PANTHER" id="PTHR45926">
    <property type="entry name" value="OSJNBA0053K19.4 PROTEIN"/>
    <property type="match status" value="1"/>
</dbReference>
<dbReference type="InterPro" id="IPR036427">
    <property type="entry name" value="Bromodomain-like_sf"/>
</dbReference>
<evidence type="ECO:0000256" key="3">
    <source>
        <dbReference type="ARBA" id="ARBA00023163"/>
    </source>
</evidence>
<dbReference type="Proteomes" id="UP001445335">
    <property type="component" value="Unassembled WGS sequence"/>
</dbReference>
<dbReference type="PRINTS" id="PR00503">
    <property type="entry name" value="BROMODOMAIN"/>
</dbReference>
<feature type="region of interest" description="Disordered" evidence="6">
    <location>
        <begin position="570"/>
        <end position="606"/>
    </location>
</feature>
<feature type="domain" description="NET" evidence="8">
    <location>
        <begin position="168"/>
        <end position="248"/>
    </location>
</feature>
<dbReference type="PROSITE" id="PS50014">
    <property type="entry name" value="BROMODOMAIN_2"/>
    <property type="match status" value="1"/>
</dbReference>
<dbReference type="Pfam" id="PF17035">
    <property type="entry name" value="BET"/>
    <property type="match status" value="1"/>
</dbReference>
<keyword evidence="2 4" id="KW-0103">Bromodomain</keyword>
<evidence type="ECO:0000256" key="5">
    <source>
        <dbReference type="SAM" id="Coils"/>
    </source>
</evidence>
<feature type="region of interest" description="Disordered" evidence="6">
    <location>
        <begin position="434"/>
        <end position="530"/>
    </location>
</feature>
<proteinExistence type="predicted"/>
<evidence type="ECO:0000259" key="7">
    <source>
        <dbReference type="PROSITE" id="PS50014"/>
    </source>
</evidence>
<dbReference type="InterPro" id="IPR038336">
    <property type="entry name" value="NET_sf"/>
</dbReference>
<dbReference type="PROSITE" id="PS51525">
    <property type="entry name" value="NET"/>
    <property type="match status" value="1"/>
</dbReference>
<feature type="compositionally biased region" description="Gly residues" evidence="6">
    <location>
        <begin position="290"/>
        <end position="327"/>
    </location>
</feature>
<evidence type="ECO:0000313" key="9">
    <source>
        <dbReference type="EMBL" id="KAK9820846.1"/>
    </source>
</evidence>
<dbReference type="Gene3D" id="1.20.1270.220">
    <property type="match status" value="1"/>
</dbReference>
<evidence type="ECO:0000259" key="8">
    <source>
        <dbReference type="PROSITE" id="PS51525"/>
    </source>
</evidence>
<sequence>MNGDLGAYSREQCSTVLKTITRHRGAGPFSKAVDPVLLRCPDYFDIVKRPMDLETVGKKLEHKPERGIIRQYRDPAEFREDMRQIWTNCRLYNAVGTPVRGMGEMMSEAWEKKWASVAMEKKWEEEMRRQAIEERDLAGGAEQLPERMESMAREMQALQDQVEQREGAAALPPGDRDMTFEEKRRLSHALGALPGDRLGRVLDIIRESQPVDESGDEVELDIDALATDVLWRLDSYVAEQAAAVRHRTPHAAAAAARAAPADGAAALNTAAAPTGNGPAKAVAASPSPGVNGGGGLNGRGGGSGGGGSAGVSGGGGTSGGGGGGGGVDEVAARTPAETGAPPGPRLANSTSSSGSGSSSDSDSGGEVGSKQIGADGAERRLELRPGATAGSALVSGNQTASLQIVRGKANIPSDTANALQNQNAWEAFKNAAPADAAAGGDGGDNGAAVADGAADDDNLWNEFQSREEQQKKREEEKRVEEERVRAEQARREAEARERAEAAAAAAVAEEAARQAAAAERAAAERRAVEEQRAAEIAKLQNVDKAAADLDEQHHAVDFGAGGAGAASAFGLRVRAGEEEEEDFGDEDEDEDAPPVPGCEEGEEGEV</sequence>
<feature type="compositionally biased region" description="Low complexity" evidence="6">
    <location>
        <begin position="349"/>
        <end position="364"/>
    </location>
</feature>
<dbReference type="InterPro" id="IPR027353">
    <property type="entry name" value="NET_dom"/>
</dbReference>
<reference evidence="9 10" key="1">
    <citation type="journal article" date="2024" name="Nat. Commun.">
        <title>Phylogenomics reveals the evolutionary origins of lichenization in chlorophyte algae.</title>
        <authorList>
            <person name="Puginier C."/>
            <person name="Libourel C."/>
            <person name="Otte J."/>
            <person name="Skaloud P."/>
            <person name="Haon M."/>
            <person name="Grisel S."/>
            <person name="Petersen M."/>
            <person name="Berrin J.G."/>
            <person name="Delaux P.M."/>
            <person name="Dal Grande F."/>
            <person name="Keller J."/>
        </authorList>
    </citation>
    <scope>NUCLEOTIDE SEQUENCE [LARGE SCALE GENOMIC DNA]</scope>
    <source>
        <strain evidence="9 10">SAG 245.80</strain>
    </source>
</reference>
<feature type="compositionally biased region" description="Basic and acidic residues" evidence="6">
    <location>
        <begin position="464"/>
        <end position="500"/>
    </location>
</feature>
<keyword evidence="10" id="KW-1185">Reference proteome</keyword>
<keyword evidence="1" id="KW-0805">Transcription regulation</keyword>
<feature type="compositionally biased region" description="Acidic residues" evidence="6">
    <location>
        <begin position="577"/>
        <end position="592"/>
    </location>
</feature>
<name>A0AAW1QHC7_9CHLO</name>
<evidence type="ECO:0000256" key="1">
    <source>
        <dbReference type="ARBA" id="ARBA00023015"/>
    </source>
</evidence>
<dbReference type="SUPFAM" id="SSF47370">
    <property type="entry name" value="Bromodomain"/>
    <property type="match status" value="1"/>
</dbReference>
<dbReference type="SMART" id="SM00297">
    <property type="entry name" value="BROMO"/>
    <property type="match status" value="1"/>
</dbReference>
<evidence type="ECO:0000256" key="6">
    <source>
        <dbReference type="SAM" id="MobiDB-lite"/>
    </source>
</evidence>
<dbReference type="AlphaFoldDB" id="A0AAW1QHC7"/>
<evidence type="ECO:0000256" key="2">
    <source>
        <dbReference type="ARBA" id="ARBA00023117"/>
    </source>
</evidence>
<evidence type="ECO:0000256" key="4">
    <source>
        <dbReference type="PROSITE-ProRule" id="PRU00035"/>
    </source>
</evidence>
<accession>A0AAW1QHC7</accession>
<comment type="caution">
    <text evidence="9">The sequence shown here is derived from an EMBL/GenBank/DDBJ whole genome shotgun (WGS) entry which is preliminary data.</text>
</comment>
<feature type="coiled-coil region" evidence="5">
    <location>
        <begin position="141"/>
        <end position="168"/>
    </location>
</feature>
<feature type="region of interest" description="Disordered" evidence="6">
    <location>
        <begin position="275"/>
        <end position="379"/>
    </location>
</feature>
<keyword evidence="3" id="KW-0804">Transcription</keyword>
<evidence type="ECO:0000313" key="10">
    <source>
        <dbReference type="Proteomes" id="UP001445335"/>
    </source>
</evidence>
<feature type="domain" description="Bromo" evidence="7">
    <location>
        <begin position="21"/>
        <end position="100"/>
    </location>
</feature>
<dbReference type="Pfam" id="PF00439">
    <property type="entry name" value="Bromodomain"/>
    <property type="match status" value="1"/>
</dbReference>
<dbReference type="EMBL" id="JALJOU010000113">
    <property type="protein sequence ID" value="KAK9820846.1"/>
    <property type="molecule type" value="Genomic_DNA"/>
</dbReference>
<keyword evidence="5" id="KW-0175">Coiled coil</keyword>
<feature type="compositionally biased region" description="Low complexity" evidence="6">
    <location>
        <begin position="501"/>
        <end position="520"/>
    </location>
</feature>
<dbReference type="Gene3D" id="1.20.920.10">
    <property type="entry name" value="Bromodomain-like"/>
    <property type="match status" value="1"/>
</dbReference>
<dbReference type="InterPro" id="IPR001487">
    <property type="entry name" value="Bromodomain"/>
</dbReference>